<keyword evidence="5" id="KW-0762">Sugar transport</keyword>
<dbReference type="Gene3D" id="1.20.1250.20">
    <property type="entry name" value="MFS general substrate transporter like domains"/>
    <property type="match status" value="2"/>
</dbReference>
<keyword evidence="7 10" id="KW-1133">Transmembrane helix</keyword>
<dbReference type="InterPro" id="IPR050820">
    <property type="entry name" value="MFS_Sugar_Transporter"/>
</dbReference>
<feature type="transmembrane region" description="Helical" evidence="10">
    <location>
        <begin position="23"/>
        <end position="43"/>
    </location>
</feature>
<evidence type="ECO:0000256" key="7">
    <source>
        <dbReference type="ARBA" id="ARBA00022989"/>
    </source>
</evidence>
<feature type="transmembrane region" description="Helical" evidence="10">
    <location>
        <begin position="195"/>
        <end position="214"/>
    </location>
</feature>
<feature type="transmembrane region" description="Helical" evidence="10">
    <location>
        <begin position="63"/>
        <end position="83"/>
    </location>
</feature>
<dbReference type="PRINTS" id="PR00171">
    <property type="entry name" value="SUGRTRNSPORT"/>
</dbReference>
<evidence type="ECO:0000256" key="8">
    <source>
        <dbReference type="ARBA" id="ARBA00023136"/>
    </source>
</evidence>
<proteinExistence type="inferred from homology"/>
<dbReference type="CDD" id="cd17359">
    <property type="entry name" value="MFS_XylE_like"/>
    <property type="match status" value="1"/>
</dbReference>
<feature type="transmembrane region" description="Helical" evidence="10">
    <location>
        <begin position="311"/>
        <end position="334"/>
    </location>
</feature>
<feature type="transmembrane region" description="Helical" evidence="10">
    <location>
        <begin position="276"/>
        <end position="299"/>
    </location>
</feature>
<dbReference type="InterPro" id="IPR047984">
    <property type="entry name" value="XylE-like"/>
</dbReference>
<dbReference type="SUPFAM" id="SSF103473">
    <property type="entry name" value="MFS general substrate transporter"/>
    <property type="match status" value="1"/>
</dbReference>
<dbReference type="Pfam" id="PF00083">
    <property type="entry name" value="Sugar_tr"/>
    <property type="match status" value="1"/>
</dbReference>
<feature type="transmembrane region" description="Helical" evidence="10">
    <location>
        <begin position="380"/>
        <end position="406"/>
    </location>
</feature>
<dbReference type="GO" id="GO:0022857">
    <property type="term" value="F:transmembrane transporter activity"/>
    <property type="evidence" value="ECO:0007669"/>
    <property type="project" value="InterPro"/>
</dbReference>
<feature type="transmembrane region" description="Helical" evidence="10">
    <location>
        <begin position="120"/>
        <end position="141"/>
    </location>
</feature>
<dbReference type="InterPro" id="IPR005828">
    <property type="entry name" value="MFS_sugar_transport-like"/>
</dbReference>
<dbReference type="PANTHER" id="PTHR48023:SF4">
    <property type="entry name" value="D-XYLOSE-PROTON SYMPORTER-LIKE 2"/>
    <property type="match status" value="1"/>
</dbReference>
<dbReference type="PROSITE" id="PS50850">
    <property type="entry name" value="MFS"/>
    <property type="match status" value="1"/>
</dbReference>
<dbReference type="InterPro" id="IPR003663">
    <property type="entry name" value="Sugar/inositol_transpt"/>
</dbReference>
<name>A0A9X2TG69_9BACT</name>
<reference evidence="12" key="1">
    <citation type="submission" date="2022-08" db="EMBL/GenBank/DDBJ databases">
        <title>Genomic Encyclopedia of Type Strains, Phase V (KMG-V): Genome sequencing to study the core and pangenomes of soil and plant-associated prokaryotes.</title>
        <authorList>
            <person name="Whitman W."/>
        </authorList>
    </citation>
    <scope>NUCLEOTIDE SEQUENCE</scope>
    <source>
        <strain evidence="12">SP3049</strain>
    </source>
</reference>
<dbReference type="PROSITE" id="PS00217">
    <property type="entry name" value="SUGAR_TRANSPORT_2"/>
    <property type="match status" value="1"/>
</dbReference>
<evidence type="ECO:0000256" key="6">
    <source>
        <dbReference type="ARBA" id="ARBA00022692"/>
    </source>
</evidence>
<comment type="subcellular location">
    <subcellularLocation>
        <location evidence="1">Cell membrane</location>
        <topology evidence="1">Multi-pass membrane protein</topology>
    </subcellularLocation>
</comment>
<dbReference type="FunFam" id="1.20.1250.20:FF:000122">
    <property type="entry name" value="D-xylose transporter XylE"/>
    <property type="match status" value="1"/>
</dbReference>
<evidence type="ECO:0000256" key="9">
    <source>
        <dbReference type="RuleBase" id="RU003346"/>
    </source>
</evidence>
<dbReference type="PANTHER" id="PTHR48023">
    <property type="entry name" value="D-XYLOSE-PROTON SYMPORTER-LIKE 2"/>
    <property type="match status" value="1"/>
</dbReference>
<feature type="transmembrane region" description="Helical" evidence="10">
    <location>
        <begin position="95"/>
        <end position="114"/>
    </location>
</feature>
<accession>A0A9X2TG69</accession>
<dbReference type="InterPro" id="IPR020846">
    <property type="entry name" value="MFS_dom"/>
</dbReference>
<comment type="caution">
    <text evidence="12">The sequence shown here is derived from an EMBL/GenBank/DDBJ whole genome shotgun (WGS) entry which is preliminary data.</text>
</comment>
<dbReference type="NCBIfam" id="TIGR00879">
    <property type="entry name" value="SP"/>
    <property type="match status" value="1"/>
</dbReference>
<dbReference type="GO" id="GO:0005886">
    <property type="term" value="C:plasma membrane"/>
    <property type="evidence" value="ECO:0007669"/>
    <property type="project" value="UniProtKB-SubCell"/>
</dbReference>
<dbReference type="Proteomes" id="UP001155057">
    <property type="component" value="Unassembled WGS sequence"/>
</dbReference>
<keyword evidence="8 10" id="KW-0472">Membrane</keyword>
<keyword evidence="6 10" id="KW-0812">Transmembrane</keyword>
<keyword evidence="3 9" id="KW-0813">Transport</keyword>
<evidence type="ECO:0000313" key="13">
    <source>
        <dbReference type="Proteomes" id="UP001155057"/>
    </source>
</evidence>
<evidence type="ECO:0000256" key="4">
    <source>
        <dbReference type="ARBA" id="ARBA00022475"/>
    </source>
</evidence>
<comment type="similarity">
    <text evidence="2 9">Belongs to the major facilitator superfamily. Sugar transporter (TC 2.A.1.1) family.</text>
</comment>
<evidence type="ECO:0000256" key="2">
    <source>
        <dbReference type="ARBA" id="ARBA00010992"/>
    </source>
</evidence>
<evidence type="ECO:0000256" key="5">
    <source>
        <dbReference type="ARBA" id="ARBA00022597"/>
    </source>
</evidence>
<dbReference type="AlphaFoldDB" id="A0A9X2TG69"/>
<feature type="transmembrane region" description="Helical" evidence="10">
    <location>
        <begin position="447"/>
        <end position="468"/>
    </location>
</feature>
<evidence type="ECO:0000256" key="1">
    <source>
        <dbReference type="ARBA" id="ARBA00004651"/>
    </source>
</evidence>
<dbReference type="PROSITE" id="PS00216">
    <property type="entry name" value="SUGAR_TRANSPORT_1"/>
    <property type="match status" value="2"/>
</dbReference>
<feature type="domain" description="Major facilitator superfamily (MFS) profile" evidence="11">
    <location>
        <begin position="29"/>
        <end position="472"/>
    </location>
</feature>
<evidence type="ECO:0000256" key="3">
    <source>
        <dbReference type="ARBA" id="ARBA00022448"/>
    </source>
</evidence>
<organism evidence="12 13">
    <name type="scientific">Salinibacter ruber</name>
    <dbReference type="NCBI Taxonomy" id="146919"/>
    <lineage>
        <taxon>Bacteria</taxon>
        <taxon>Pseudomonadati</taxon>
        <taxon>Rhodothermota</taxon>
        <taxon>Rhodothermia</taxon>
        <taxon>Rhodothermales</taxon>
        <taxon>Salinibacteraceae</taxon>
        <taxon>Salinibacter</taxon>
    </lineage>
</organism>
<feature type="transmembrane region" description="Helical" evidence="10">
    <location>
        <begin position="153"/>
        <end position="175"/>
    </location>
</feature>
<feature type="transmembrane region" description="Helical" evidence="10">
    <location>
        <begin position="346"/>
        <end position="368"/>
    </location>
</feature>
<keyword evidence="4" id="KW-1003">Cell membrane</keyword>
<dbReference type="EMBL" id="JANUAE010000012">
    <property type="protein sequence ID" value="MCS3711327.1"/>
    <property type="molecule type" value="Genomic_DNA"/>
</dbReference>
<evidence type="ECO:0000256" key="10">
    <source>
        <dbReference type="SAM" id="Phobius"/>
    </source>
</evidence>
<feature type="transmembrane region" description="Helical" evidence="10">
    <location>
        <begin position="418"/>
        <end position="441"/>
    </location>
</feature>
<protein>
    <submittedName>
        <fullName evidence="12">SP family sugar:H+ symporter-like MFS transporter</fullName>
    </submittedName>
</protein>
<sequence>MSDAGELDEDELTNASGGGNGNLTAILFFSFVAALGGFLFGFDSGVINGTVDALQTEFNSSEAGTGFNVASILLGSAVGAFFAGNLADRFGRRPVLILTALAFTVSALGSGASSGSAEFVFFRILGGLAVGAASILCPAYISEIAPSGIRGSLATLQQLMIVIGLFMAFVNNYLIAGAAGSASETFWLGYGAWRWMYWMETVPAALFFFTLLFIPETPRYLVAAGKENEARTVLGRLRTAVNIDDKIADIRSTLEKESRPSLSDIIQKHTGQIHPLVWAGLGLAILQQFTGINVVFYYGATLWQAAGFTEASALLTNVVNGSVNVFFTFVAIALIDRVGRKPLLQVGAFGQAVMLGAMAYAFGTAAVAESGSLEMGETMGLVALVAANGFIAFFAFSWGPVMWVMLGEMFPNKFRGAALSVCGVAQWLANFTITMTFPIMLENIGLGLSYGIYAFFGLVAFAFVMLFIEETKGRTLEDMSREAEAGIATQQP</sequence>
<evidence type="ECO:0000259" key="11">
    <source>
        <dbReference type="PROSITE" id="PS50850"/>
    </source>
</evidence>
<dbReference type="RefSeq" id="WP_259108044.1">
    <property type="nucleotide sequence ID" value="NZ_JANUAE010000012.1"/>
</dbReference>
<dbReference type="InterPro" id="IPR005829">
    <property type="entry name" value="Sugar_transporter_CS"/>
</dbReference>
<evidence type="ECO:0000313" key="12">
    <source>
        <dbReference type="EMBL" id="MCS3711327.1"/>
    </source>
</evidence>
<gene>
    <name evidence="12" type="ORF">GGP61_002960</name>
</gene>
<dbReference type="InterPro" id="IPR036259">
    <property type="entry name" value="MFS_trans_sf"/>
</dbReference>